<gene>
    <name evidence="2" type="ORF">SFRICE_004200</name>
</gene>
<organism evidence="2">
    <name type="scientific">Spodoptera frugiperda</name>
    <name type="common">Fall armyworm</name>
    <dbReference type="NCBI Taxonomy" id="7108"/>
    <lineage>
        <taxon>Eukaryota</taxon>
        <taxon>Metazoa</taxon>
        <taxon>Ecdysozoa</taxon>
        <taxon>Arthropoda</taxon>
        <taxon>Hexapoda</taxon>
        <taxon>Insecta</taxon>
        <taxon>Pterygota</taxon>
        <taxon>Neoptera</taxon>
        <taxon>Endopterygota</taxon>
        <taxon>Lepidoptera</taxon>
        <taxon>Glossata</taxon>
        <taxon>Ditrysia</taxon>
        <taxon>Noctuoidea</taxon>
        <taxon>Noctuidae</taxon>
        <taxon>Amphipyrinae</taxon>
        <taxon>Spodoptera</taxon>
    </lineage>
</organism>
<dbReference type="AlphaFoldDB" id="A0A2H1V0A6"/>
<accession>A0A2H1V0A6</accession>
<reference evidence="2" key="1">
    <citation type="submission" date="2016-07" db="EMBL/GenBank/DDBJ databases">
        <authorList>
            <person name="Bretaudeau A."/>
        </authorList>
    </citation>
    <scope>NUCLEOTIDE SEQUENCE</scope>
    <source>
        <strain evidence="2">Rice</strain>
        <tissue evidence="2">Whole body</tissue>
    </source>
</reference>
<feature type="region of interest" description="Disordered" evidence="1">
    <location>
        <begin position="95"/>
        <end position="139"/>
    </location>
</feature>
<evidence type="ECO:0000313" key="2">
    <source>
        <dbReference type="EMBL" id="SOQ34275.1"/>
    </source>
</evidence>
<dbReference type="OrthoDB" id="415460at2759"/>
<feature type="compositionally biased region" description="Low complexity" evidence="1">
    <location>
        <begin position="111"/>
        <end position="123"/>
    </location>
</feature>
<proteinExistence type="predicted"/>
<protein>
    <submittedName>
        <fullName evidence="2">SFRICE_004200</fullName>
    </submittedName>
</protein>
<name>A0A2H1V0A6_SPOFR</name>
<evidence type="ECO:0000256" key="1">
    <source>
        <dbReference type="SAM" id="MobiDB-lite"/>
    </source>
</evidence>
<sequence length="160" mass="17894">MYYRARLVSLTHPEFNIRGTVSGPIHKKSSISGESSSDVMDMEEGAMVADSHLEQNLRRLKDEEKVLLEQQATFETGGNDDIGALEHQDAIRLNHLRQAKLEKQQARKQRAQQGQSQSQAQAHSHGHSGPGPRREHTARRRACTVRVNNLHGAEAIETDV</sequence>
<dbReference type="EMBL" id="ODYU01000091">
    <property type="protein sequence ID" value="SOQ34275.1"/>
    <property type="molecule type" value="Genomic_DNA"/>
</dbReference>